<dbReference type="InterPro" id="IPR027417">
    <property type="entry name" value="P-loop_NTPase"/>
</dbReference>
<dbReference type="PANTHER" id="PTHR43790">
    <property type="entry name" value="CARBOHYDRATE TRANSPORT ATP-BINDING PROTEIN MG119-RELATED"/>
    <property type="match status" value="1"/>
</dbReference>
<dbReference type="InterPro" id="IPR017871">
    <property type="entry name" value="ABC_transporter-like_CS"/>
</dbReference>
<dbReference type="RefSeq" id="WP_303903596.1">
    <property type="nucleotide sequence ID" value="NZ_DYXC01000060.1"/>
</dbReference>
<evidence type="ECO:0000256" key="1">
    <source>
        <dbReference type="ARBA" id="ARBA00022448"/>
    </source>
</evidence>
<comment type="caution">
    <text evidence="6">The sequence shown here is derived from an EMBL/GenBank/DDBJ whole genome shotgun (WGS) entry which is preliminary data.</text>
</comment>
<organism evidence="6 7">
    <name type="scientific">Enteractinococcus helveticum</name>
    <dbReference type="NCBI Taxonomy" id="1837282"/>
    <lineage>
        <taxon>Bacteria</taxon>
        <taxon>Bacillati</taxon>
        <taxon>Actinomycetota</taxon>
        <taxon>Actinomycetes</taxon>
        <taxon>Micrococcales</taxon>
        <taxon>Micrococcaceae</taxon>
    </lineage>
</organism>
<gene>
    <name evidence="6" type="ORF">K8V32_04610</name>
</gene>
<keyword evidence="2" id="KW-0677">Repeat</keyword>
<dbReference type="SMART" id="SM00382">
    <property type="entry name" value="AAA"/>
    <property type="match status" value="2"/>
</dbReference>
<evidence type="ECO:0000256" key="2">
    <source>
        <dbReference type="ARBA" id="ARBA00022737"/>
    </source>
</evidence>
<dbReference type="PROSITE" id="PS00211">
    <property type="entry name" value="ABC_TRANSPORTER_1"/>
    <property type="match status" value="1"/>
</dbReference>
<dbReference type="InterPro" id="IPR003439">
    <property type="entry name" value="ABC_transporter-like_ATP-bd"/>
</dbReference>
<dbReference type="Pfam" id="PF00005">
    <property type="entry name" value="ABC_tran"/>
    <property type="match status" value="2"/>
</dbReference>
<dbReference type="PANTHER" id="PTHR43790:SF9">
    <property type="entry name" value="GALACTOFURANOSE TRANSPORTER ATP-BINDING PROTEIN YTFR"/>
    <property type="match status" value="1"/>
</dbReference>
<dbReference type="EMBL" id="DYXC01000060">
    <property type="protein sequence ID" value="HJF14072.1"/>
    <property type="molecule type" value="Genomic_DNA"/>
</dbReference>
<evidence type="ECO:0000259" key="5">
    <source>
        <dbReference type="PROSITE" id="PS50893"/>
    </source>
</evidence>
<dbReference type="InterPro" id="IPR003593">
    <property type="entry name" value="AAA+_ATPase"/>
</dbReference>
<feature type="domain" description="ABC transporter" evidence="5">
    <location>
        <begin position="9"/>
        <end position="244"/>
    </location>
</feature>
<evidence type="ECO:0000313" key="6">
    <source>
        <dbReference type="EMBL" id="HJF14072.1"/>
    </source>
</evidence>
<dbReference type="AlphaFoldDB" id="A0A921FN98"/>
<evidence type="ECO:0000256" key="3">
    <source>
        <dbReference type="ARBA" id="ARBA00022741"/>
    </source>
</evidence>
<sequence length="508" mass="55965">MEKRGQPLFQMAKIEKNFGATRALVEANIELFPGEVHTLLGENGSGKSTLVKILGGVHQPDSGKMLLDGADLTLRSPRGASHYGIETVFQEVLTASHQSVLQNIWLGSDGIFRRRFKTATQRQQATEVLERLLGNAQLDVPAAELSLSQRQAVSIARSLVRRPRVLILDEATAALDVQTRDRLFNEIRRLTAQGSAVLFISHRMDEVAEISDRVTVLRSGQTISTVAKETMTISGLIQDMTGSKASPEESFKPPREPGKVVLQARDIQLAEQATKINVDIRAGEILGLCGLEGHGQDLFIRRLSGFAGGPGRVSRLEAEQNNSATPVGRRNAAGLGVAYLPRERRGESLFEQMSIQENFALPTMRQDKIGPFLSRKRMAARFREYIQSLSIKLGSPDDSITTLSGGNQQKVLLARWLATEPSVLLLNDPTRGVDISTKLEIYRTLQDLALQGTAIVVLSSEVDEIVQLTDRALVFRDKTVFAELAGKDLHQQSIVTAYFGQEMEVQYE</sequence>
<dbReference type="PROSITE" id="PS50893">
    <property type="entry name" value="ABC_TRANSPORTER_2"/>
    <property type="match status" value="2"/>
</dbReference>
<dbReference type="CDD" id="cd03215">
    <property type="entry name" value="ABC_Carb_Monos_II"/>
    <property type="match status" value="1"/>
</dbReference>
<keyword evidence="3" id="KW-0547">Nucleotide-binding</keyword>
<keyword evidence="4 6" id="KW-0067">ATP-binding</keyword>
<dbReference type="GO" id="GO:0016887">
    <property type="term" value="F:ATP hydrolysis activity"/>
    <property type="evidence" value="ECO:0007669"/>
    <property type="project" value="InterPro"/>
</dbReference>
<dbReference type="SUPFAM" id="SSF52540">
    <property type="entry name" value="P-loop containing nucleoside triphosphate hydrolases"/>
    <property type="match status" value="2"/>
</dbReference>
<dbReference type="CDD" id="cd03216">
    <property type="entry name" value="ABC_Carb_Monos_I"/>
    <property type="match status" value="1"/>
</dbReference>
<name>A0A921FN98_9MICC</name>
<dbReference type="GO" id="GO:0005524">
    <property type="term" value="F:ATP binding"/>
    <property type="evidence" value="ECO:0007669"/>
    <property type="project" value="UniProtKB-KW"/>
</dbReference>
<dbReference type="Proteomes" id="UP000703315">
    <property type="component" value="Unassembled WGS sequence"/>
</dbReference>
<dbReference type="Gene3D" id="3.40.50.300">
    <property type="entry name" value="P-loop containing nucleotide triphosphate hydrolases"/>
    <property type="match status" value="2"/>
</dbReference>
<keyword evidence="1" id="KW-0813">Transport</keyword>
<protein>
    <submittedName>
        <fullName evidence="6">Sugar ABC transporter ATP-binding protein</fullName>
    </submittedName>
</protein>
<accession>A0A921FN98</accession>
<feature type="domain" description="ABC transporter" evidence="5">
    <location>
        <begin position="255"/>
        <end position="502"/>
    </location>
</feature>
<proteinExistence type="predicted"/>
<reference evidence="6" key="1">
    <citation type="journal article" date="2021" name="PeerJ">
        <title>Extensive microbial diversity within the chicken gut microbiome revealed by metagenomics and culture.</title>
        <authorList>
            <person name="Gilroy R."/>
            <person name="Ravi A."/>
            <person name="Getino M."/>
            <person name="Pursley I."/>
            <person name="Horton D.L."/>
            <person name="Alikhan N.F."/>
            <person name="Baker D."/>
            <person name="Gharbi K."/>
            <person name="Hall N."/>
            <person name="Watson M."/>
            <person name="Adriaenssens E.M."/>
            <person name="Foster-Nyarko E."/>
            <person name="Jarju S."/>
            <person name="Secka A."/>
            <person name="Antonio M."/>
            <person name="Oren A."/>
            <person name="Chaudhuri R.R."/>
            <person name="La Ragione R."/>
            <person name="Hildebrand F."/>
            <person name="Pallen M.J."/>
        </authorList>
    </citation>
    <scope>NUCLEOTIDE SEQUENCE</scope>
    <source>
        <strain evidence="6">ChiHjej13B12-14962</strain>
    </source>
</reference>
<reference evidence="6" key="2">
    <citation type="submission" date="2021-09" db="EMBL/GenBank/DDBJ databases">
        <authorList>
            <person name="Gilroy R."/>
        </authorList>
    </citation>
    <scope>NUCLEOTIDE SEQUENCE</scope>
    <source>
        <strain evidence="6">ChiHjej13B12-14962</strain>
    </source>
</reference>
<evidence type="ECO:0000313" key="7">
    <source>
        <dbReference type="Proteomes" id="UP000703315"/>
    </source>
</evidence>
<dbReference type="InterPro" id="IPR050107">
    <property type="entry name" value="ABC_carbohydrate_import_ATPase"/>
</dbReference>
<evidence type="ECO:0000256" key="4">
    <source>
        <dbReference type="ARBA" id="ARBA00022840"/>
    </source>
</evidence>